<evidence type="ECO:0000313" key="2">
    <source>
        <dbReference type="EMBL" id="TKD08868.1"/>
    </source>
</evidence>
<keyword evidence="1" id="KW-0472">Membrane</keyword>
<sequence>MRYLSLLGLQLRKSATLAMQYRWDFVVSGVLALLWTVAGLVPFHVAFHGRPPVGGWTYETALVVVGFFTLLRGVLDGAVNPSLLTVVQQIREGTLDFVLLKPADAQFLVSTTKFEVFRVFDAIAGLALVTVAFVRLGRVPSPVGVLTALAMLAAATVVLYSIWILVIAAAFWVVRVDNLAYLFDSLFDFARWPVSVFKGVWKIVFTFVIPLGVMTTYPAEALLGALAGQTAVASIVGAALLAVMARAVWIRAIGHYTSASS</sequence>
<dbReference type="InterPro" id="IPR010390">
    <property type="entry name" value="ABC-2_transporter-like"/>
</dbReference>
<feature type="transmembrane region" description="Helical" evidence="1">
    <location>
        <begin position="221"/>
        <end position="243"/>
    </location>
</feature>
<dbReference type="Pfam" id="PF06182">
    <property type="entry name" value="ABC2_membrane_6"/>
    <property type="match status" value="1"/>
</dbReference>
<proteinExistence type="predicted"/>
<feature type="transmembrane region" description="Helical" evidence="1">
    <location>
        <begin position="55"/>
        <end position="75"/>
    </location>
</feature>
<keyword evidence="1" id="KW-1133">Transmembrane helix</keyword>
<dbReference type="EMBL" id="SSMQ01000012">
    <property type="protein sequence ID" value="TKD08868.1"/>
    <property type="molecule type" value="Genomic_DNA"/>
</dbReference>
<evidence type="ECO:0000313" key="3">
    <source>
        <dbReference type="Proteomes" id="UP000309215"/>
    </source>
</evidence>
<feature type="transmembrane region" description="Helical" evidence="1">
    <location>
        <begin position="195"/>
        <end position="215"/>
    </location>
</feature>
<organism evidence="2 3">
    <name type="scientific">Polyangium fumosum</name>
    <dbReference type="NCBI Taxonomy" id="889272"/>
    <lineage>
        <taxon>Bacteria</taxon>
        <taxon>Pseudomonadati</taxon>
        <taxon>Myxococcota</taxon>
        <taxon>Polyangia</taxon>
        <taxon>Polyangiales</taxon>
        <taxon>Polyangiaceae</taxon>
        <taxon>Polyangium</taxon>
    </lineage>
</organism>
<dbReference type="AlphaFoldDB" id="A0A4U1JDZ4"/>
<dbReference type="OrthoDB" id="9788195at2"/>
<dbReference type="PANTHER" id="PTHR36833:SF2">
    <property type="entry name" value="SLR0610 PROTEIN"/>
    <property type="match status" value="1"/>
</dbReference>
<keyword evidence="1" id="KW-0812">Transmembrane</keyword>
<reference evidence="2 3" key="1">
    <citation type="submission" date="2019-04" db="EMBL/GenBank/DDBJ databases">
        <authorList>
            <person name="Li Y."/>
            <person name="Wang J."/>
        </authorList>
    </citation>
    <scope>NUCLEOTIDE SEQUENCE [LARGE SCALE GENOMIC DNA]</scope>
    <source>
        <strain evidence="2 3">DSM 14668</strain>
    </source>
</reference>
<feature type="transmembrane region" description="Helical" evidence="1">
    <location>
        <begin position="148"/>
        <end position="174"/>
    </location>
</feature>
<dbReference type="RefSeq" id="WP_136929467.1">
    <property type="nucleotide sequence ID" value="NZ_SSMQ01000012.1"/>
</dbReference>
<protein>
    <submittedName>
        <fullName evidence="2">ABC transporter permease</fullName>
    </submittedName>
</protein>
<accession>A0A4U1JDZ4</accession>
<comment type="caution">
    <text evidence="2">The sequence shown here is derived from an EMBL/GenBank/DDBJ whole genome shotgun (WGS) entry which is preliminary data.</text>
</comment>
<name>A0A4U1JDZ4_9BACT</name>
<keyword evidence="3" id="KW-1185">Reference proteome</keyword>
<feature type="transmembrane region" description="Helical" evidence="1">
    <location>
        <begin position="116"/>
        <end position="136"/>
    </location>
</feature>
<gene>
    <name evidence="2" type="ORF">E8A74_13840</name>
</gene>
<feature type="transmembrane region" description="Helical" evidence="1">
    <location>
        <begin position="21"/>
        <end position="43"/>
    </location>
</feature>
<dbReference type="PANTHER" id="PTHR36833">
    <property type="entry name" value="SLR0610 PROTEIN-RELATED"/>
    <property type="match status" value="1"/>
</dbReference>
<dbReference type="Proteomes" id="UP000309215">
    <property type="component" value="Unassembled WGS sequence"/>
</dbReference>
<evidence type="ECO:0000256" key="1">
    <source>
        <dbReference type="SAM" id="Phobius"/>
    </source>
</evidence>